<dbReference type="EMBL" id="FUWV01000006">
    <property type="protein sequence ID" value="SJZ64205.1"/>
    <property type="molecule type" value="Genomic_DNA"/>
</dbReference>
<accession>A0A1T4MBB9</accession>
<dbReference type="AlphaFoldDB" id="A0A1T4MBB9"/>
<sequence length="332" mass="36934">MNEKQRMKMIFFIFIILLVIGTIGYSELLQISLPDSLYITLMNILGYSEVKGMPPIAKIFSMIVLTFGVGIGGYTVGIFIDIMMEGKMKDSWRKKILENKISKLKDHYILCGAGETGEVVVGEFIQKHANFVVIERNENVYKKLIEDGILAILGDATEEEILDRAQIKKAKGLISSLSKDADNIVAVLTARQMNTNMYIIARAIDKTAHSKLKKAGANCTISPNEIGGRRMAAQIINPSIISFLDVITRIEDIELDLEGIVIQKNSSIIGKPLKEIRMSGTTGLIVLAIQKYKQEDILFNPSPDEILNYGDVLLILATDSQIKRIKKLANEI</sequence>
<organism evidence="4 5">
    <name type="scientific">Garciella nitratireducens DSM 15102</name>
    <dbReference type="NCBI Taxonomy" id="1121911"/>
    <lineage>
        <taxon>Bacteria</taxon>
        <taxon>Bacillati</taxon>
        <taxon>Bacillota</taxon>
        <taxon>Clostridia</taxon>
        <taxon>Eubacteriales</taxon>
        <taxon>Eubacteriaceae</taxon>
        <taxon>Garciella</taxon>
    </lineage>
</organism>
<dbReference type="PANTHER" id="PTHR43833">
    <property type="entry name" value="POTASSIUM CHANNEL PROTEIN 2-RELATED-RELATED"/>
    <property type="match status" value="1"/>
</dbReference>
<feature type="transmembrane region" description="Helical" evidence="1">
    <location>
        <begin position="59"/>
        <end position="84"/>
    </location>
</feature>
<gene>
    <name evidence="4" type="ORF">SAMN02745973_01278</name>
</gene>
<keyword evidence="5" id="KW-1185">Reference proteome</keyword>
<dbReference type="RefSeq" id="WP_087678708.1">
    <property type="nucleotide sequence ID" value="NZ_FUWV01000006.1"/>
</dbReference>
<dbReference type="SUPFAM" id="SSF81324">
    <property type="entry name" value="Voltage-gated potassium channels"/>
    <property type="match status" value="1"/>
</dbReference>
<dbReference type="Gene3D" id="3.40.50.720">
    <property type="entry name" value="NAD(P)-binding Rossmann-like Domain"/>
    <property type="match status" value="1"/>
</dbReference>
<dbReference type="PROSITE" id="PS51202">
    <property type="entry name" value="RCK_C"/>
    <property type="match status" value="1"/>
</dbReference>
<dbReference type="InterPro" id="IPR036291">
    <property type="entry name" value="NAD(P)-bd_dom_sf"/>
</dbReference>
<feature type="domain" description="RCK C-terminal" evidence="3">
    <location>
        <begin position="244"/>
        <end position="331"/>
    </location>
</feature>
<feature type="domain" description="RCK N-terminal" evidence="2">
    <location>
        <begin position="105"/>
        <end position="222"/>
    </location>
</feature>
<protein>
    <submittedName>
        <fullName evidence="4">Voltage-gated potassium channel</fullName>
    </submittedName>
</protein>
<name>A0A1T4MBB9_9FIRM</name>
<keyword evidence="4" id="KW-0406">Ion transport</keyword>
<evidence type="ECO:0000256" key="1">
    <source>
        <dbReference type="SAM" id="Phobius"/>
    </source>
</evidence>
<keyword evidence="1" id="KW-0812">Transmembrane</keyword>
<dbReference type="SUPFAM" id="SSF51735">
    <property type="entry name" value="NAD(P)-binding Rossmann-fold domains"/>
    <property type="match status" value="1"/>
</dbReference>
<dbReference type="InterPro" id="IPR036721">
    <property type="entry name" value="RCK_C_sf"/>
</dbReference>
<dbReference type="OrthoDB" id="9785285at2"/>
<dbReference type="GO" id="GO:0006813">
    <property type="term" value="P:potassium ion transport"/>
    <property type="evidence" value="ECO:0007669"/>
    <property type="project" value="InterPro"/>
</dbReference>
<evidence type="ECO:0000259" key="3">
    <source>
        <dbReference type="PROSITE" id="PS51202"/>
    </source>
</evidence>
<dbReference type="GO" id="GO:0008324">
    <property type="term" value="F:monoatomic cation transmembrane transporter activity"/>
    <property type="evidence" value="ECO:0007669"/>
    <property type="project" value="InterPro"/>
</dbReference>
<dbReference type="Gene3D" id="3.30.70.1450">
    <property type="entry name" value="Regulator of K+ conductance, C-terminal domain"/>
    <property type="match status" value="1"/>
</dbReference>
<dbReference type="Pfam" id="PF02080">
    <property type="entry name" value="TrkA_C"/>
    <property type="match status" value="1"/>
</dbReference>
<dbReference type="InterPro" id="IPR050721">
    <property type="entry name" value="Trk_Ktr_HKT_K-transport"/>
</dbReference>
<keyword evidence="4" id="KW-0813">Transport</keyword>
<dbReference type="InterPro" id="IPR006037">
    <property type="entry name" value="RCK_C"/>
</dbReference>
<keyword evidence="1" id="KW-1133">Transmembrane helix</keyword>
<proteinExistence type="predicted"/>
<keyword evidence="4" id="KW-0407">Ion channel</keyword>
<dbReference type="Proteomes" id="UP000196365">
    <property type="component" value="Unassembled WGS sequence"/>
</dbReference>
<keyword evidence="1" id="KW-0472">Membrane</keyword>
<dbReference type="PANTHER" id="PTHR43833:SF9">
    <property type="entry name" value="POTASSIUM CHANNEL PROTEIN YUGO-RELATED"/>
    <property type="match status" value="1"/>
</dbReference>
<dbReference type="PROSITE" id="PS51201">
    <property type="entry name" value="RCK_N"/>
    <property type="match status" value="1"/>
</dbReference>
<evidence type="ECO:0000313" key="4">
    <source>
        <dbReference type="EMBL" id="SJZ64205.1"/>
    </source>
</evidence>
<evidence type="ECO:0000313" key="5">
    <source>
        <dbReference type="Proteomes" id="UP000196365"/>
    </source>
</evidence>
<reference evidence="4 5" key="1">
    <citation type="submission" date="2017-02" db="EMBL/GenBank/DDBJ databases">
        <authorList>
            <person name="Peterson S.W."/>
        </authorList>
    </citation>
    <scope>NUCLEOTIDE SEQUENCE [LARGE SCALE GENOMIC DNA]</scope>
    <source>
        <strain evidence="4 5">DSM 15102</strain>
    </source>
</reference>
<dbReference type="Pfam" id="PF02254">
    <property type="entry name" value="TrkA_N"/>
    <property type="match status" value="1"/>
</dbReference>
<dbReference type="Gene3D" id="1.10.287.70">
    <property type="match status" value="1"/>
</dbReference>
<dbReference type="SUPFAM" id="SSF116726">
    <property type="entry name" value="TrkA C-terminal domain-like"/>
    <property type="match status" value="1"/>
</dbReference>
<dbReference type="InterPro" id="IPR003148">
    <property type="entry name" value="RCK_N"/>
</dbReference>
<evidence type="ECO:0000259" key="2">
    <source>
        <dbReference type="PROSITE" id="PS51201"/>
    </source>
</evidence>